<dbReference type="InterPro" id="IPR029052">
    <property type="entry name" value="Metallo-depent_PP-like"/>
</dbReference>
<dbReference type="Proteomes" id="UP000176413">
    <property type="component" value="Unassembled WGS sequence"/>
</dbReference>
<dbReference type="PANTHER" id="PTHR33393:SF11">
    <property type="entry name" value="POLYGLUTAMINE SYNTHESIS ACCESSORY PROTEIN RV0574C-RELATED"/>
    <property type="match status" value="1"/>
</dbReference>
<sequence length="593" mass="66401">MKRSLLIVAILLYFSLAGCVGVYYTALLVLKRSQPSQTWPGYHYALFKQPDFYTGLINADNQPVAEEKVFGGIVSHHFFVEKEIARFFLPLRKQQPKVVVIIGPNHFNAGHNAMLTTQYPYITPWGNLEPDLELSNKLAASGLITVEERPFEKEHSISALVSFVKYTFPDTKLIPIILKKNVSQARLDELVTQLDILLPKDSLVIASVDFSHHSNRVVADFHDEKSLATIQSFDFESLARLEIDSPSSIYATLRFLEKRGAQKTSYFKHLNSATFANNLSSEDVTSYLFAHFIKGKSTTNGAVSVLHFGDMIFNGVVGEMIKNKQDPFQKIAGVEGNFLRGMDAVVANLEGPIAVREQCFSSRPVNFAFSPLVPSLLARNRIGFVNMANNHRLDCGENGVIETQELLTKSHIQFFGNEELGAENYLVKKVADKSLVLLGINTFGMLPEKAQLFLGLIKNLKQRYDYVAVNVHWGVEYNTQPSQEQKDLAHALVDAGADVIIGHHPHVIQPLEIYKEKVIFYSLGNFVSSQNIPATKNGLAAGFIFNDAVKKFYLFPFENSNGSPKLLLYQKTKQFCDHFLKSVTTTEMCSFGL</sequence>
<accession>A0A1F6MB95</accession>
<dbReference type="InterPro" id="IPR019079">
    <property type="entry name" value="Capsule_synth_CapA"/>
</dbReference>
<dbReference type="Pfam" id="PF09587">
    <property type="entry name" value="PGA_cap"/>
    <property type="match status" value="1"/>
</dbReference>
<comment type="caution">
    <text evidence="3">The sequence shown here is derived from an EMBL/GenBank/DDBJ whole genome shotgun (WGS) entry which is preliminary data.</text>
</comment>
<dbReference type="InterPro" id="IPR002737">
    <property type="entry name" value="MEMO1_fam"/>
</dbReference>
<dbReference type="SUPFAM" id="SSF56300">
    <property type="entry name" value="Metallo-dependent phosphatases"/>
    <property type="match status" value="1"/>
</dbReference>
<reference evidence="3 4" key="1">
    <citation type="journal article" date="2016" name="Nat. Commun.">
        <title>Thousands of microbial genomes shed light on interconnected biogeochemical processes in an aquifer system.</title>
        <authorList>
            <person name="Anantharaman K."/>
            <person name="Brown C.T."/>
            <person name="Hug L.A."/>
            <person name="Sharon I."/>
            <person name="Castelle C.J."/>
            <person name="Probst A.J."/>
            <person name="Thomas B.C."/>
            <person name="Singh A."/>
            <person name="Wilkins M.J."/>
            <person name="Karaoz U."/>
            <person name="Brodie E.L."/>
            <person name="Williams K.H."/>
            <person name="Hubbard S.S."/>
            <person name="Banfield J.F."/>
        </authorList>
    </citation>
    <scope>NUCLEOTIDE SEQUENCE [LARGE SCALE GENOMIC DNA]</scope>
</reference>
<dbReference type="SMART" id="SM00854">
    <property type="entry name" value="PGA_cap"/>
    <property type="match status" value="1"/>
</dbReference>
<dbReference type="AlphaFoldDB" id="A0A1F6MB95"/>
<name>A0A1F6MB95_9BACT</name>
<dbReference type="InterPro" id="IPR052169">
    <property type="entry name" value="CW_Biosynth-Accessory"/>
</dbReference>
<dbReference type="EMBL" id="MFQA01000028">
    <property type="protein sequence ID" value="OGH68838.1"/>
    <property type="molecule type" value="Genomic_DNA"/>
</dbReference>
<evidence type="ECO:0000256" key="1">
    <source>
        <dbReference type="ARBA" id="ARBA00005662"/>
    </source>
</evidence>
<dbReference type="PROSITE" id="PS51257">
    <property type="entry name" value="PROKAR_LIPOPROTEIN"/>
    <property type="match status" value="1"/>
</dbReference>
<organism evidence="3 4">
    <name type="scientific">Candidatus Magasanikbacteria bacterium RIFCSPHIGHO2_02_FULL_45_10</name>
    <dbReference type="NCBI Taxonomy" id="1798679"/>
    <lineage>
        <taxon>Bacteria</taxon>
        <taxon>Candidatus Magasanikiibacteriota</taxon>
    </lineage>
</organism>
<dbReference type="Gene3D" id="3.40.830.10">
    <property type="entry name" value="LigB-like"/>
    <property type="match status" value="1"/>
</dbReference>
<feature type="domain" description="Capsule synthesis protein CapA" evidence="2">
    <location>
        <begin position="304"/>
        <end position="530"/>
    </location>
</feature>
<dbReference type="PANTHER" id="PTHR33393">
    <property type="entry name" value="POLYGLUTAMINE SYNTHESIS ACCESSORY PROTEIN RV0574C-RELATED"/>
    <property type="match status" value="1"/>
</dbReference>
<evidence type="ECO:0000313" key="3">
    <source>
        <dbReference type="EMBL" id="OGH68838.1"/>
    </source>
</evidence>
<comment type="similarity">
    <text evidence="1">Belongs to the CapA family.</text>
</comment>
<evidence type="ECO:0000313" key="4">
    <source>
        <dbReference type="Proteomes" id="UP000176413"/>
    </source>
</evidence>
<dbReference type="CDD" id="cd07381">
    <property type="entry name" value="MPP_CapA"/>
    <property type="match status" value="1"/>
</dbReference>
<dbReference type="NCBIfam" id="TIGR04336">
    <property type="entry name" value="AmmeMemoSam_B"/>
    <property type="match status" value="1"/>
</dbReference>
<evidence type="ECO:0000259" key="2">
    <source>
        <dbReference type="SMART" id="SM00854"/>
    </source>
</evidence>
<gene>
    <name evidence="3" type="ORF">A3D53_00125</name>
</gene>
<dbReference type="Pfam" id="PF01875">
    <property type="entry name" value="Memo"/>
    <property type="match status" value="1"/>
</dbReference>
<dbReference type="CDD" id="cd07361">
    <property type="entry name" value="MEMO_like"/>
    <property type="match status" value="1"/>
</dbReference>
<protein>
    <submittedName>
        <fullName evidence="3">AmmeMemoRadiSam system protein B</fullName>
    </submittedName>
</protein>
<proteinExistence type="inferred from homology"/>
<dbReference type="Gene3D" id="3.60.21.10">
    <property type="match status" value="1"/>
</dbReference>